<keyword evidence="3" id="KW-1185">Reference proteome</keyword>
<evidence type="ECO:0000313" key="2">
    <source>
        <dbReference type="EMBL" id="MDX3026137.1"/>
    </source>
</evidence>
<reference evidence="1 3" key="1">
    <citation type="journal article" date="2023" name="Microb. Genom.">
        <title>Mesoterricola silvestris gen. nov., sp. nov., Mesoterricola sediminis sp. nov., Geothrix oryzae sp. nov., Geothrix edaphica sp. nov., Geothrix rubra sp. nov., and Geothrix limicola sp. nov., six novel members of Acidobacteriota isolated from soils.</title>
        <authorList>
            <person name="Weisberg A.J."/>
            <person name="Pearce E."/>
            <person name="Kramer C.G."/>
            <person name="Chang J.H."/>
            <person name="Clarke C.R."/>
        </authorList>
    </citation>
    <scope>NUCLEOTIDE SEQUENCE</scope>
    <source>
        <strain evidence="2 3">NB05-1H</strain>
        <strain evidence="1">NRRL_B-16521</strain>
    </source>
</reference>
<dbReference type="GeneID" id="69805235"/>
<dbReference type="SUPFAM" id="SSF56112">
    <property type="entry name" value="Protein kinase-like (PK-like)"/>
    <property type="match status" value="1"/>
</dbReference>
<dbReference type="RefSeq" id="WP_010358541.1">
    <property type="nucleotide sequence ID" value="NZ_CP122369.1"/>
</dbReference>
<dbReference type="EMBL" id="JARAWP010000072">
    <property type="protein sequence ID" value="MDX3026137.1"/>
    <property type="molecule type" value="Genomic_DNA"/>
</dbReference>
<evidence type="ECO:0000313" key="4">
    <source>
        <dbReference type="Proteomes" id="UP001282288"/>
    </source>
</evidence>
<name>A0AAP6BLE2_9ACTN</name>
<protein>
    <submittedName>
        <fullName evidence="1">Aminoglycoside phosphotransferase</fullName>
    </submittedName>
</protein>
<dbReference type="Proteomes" id="UP001282288">
    <property type="component" value="Unassembled WGS sequence"/>
</dbReference>
<dbReference type="EMBL" id="JARAWC010000073">
    <property type="protein sequence ID" value="MDX2966897.1"/>
    <property type="molecule type" value="Genomic_DNA"/>
</dbReference>
<organism evidence="1 4">
    <name type="scientific">Streptomyces acidiscabies</name>
    <dbReference type="NCBI Taxonomy" id="42234"/>
    <lineage>
        <taxon>Bacteria</taxon>
        <taxon>Bacillati</taxon>
        <taxon>Actinomycetota</taxon>
        <taxon>Actinomycetes</taxon>
        <taxon>Kitasatosporales</taxon>
        <taxon>Streptomycetaceae</taxon>
        <taxon>Streptomyces</taxon>
    </lineage>
</organism>
<dbReference type="Proteomes" id="UP001272987">
    <property type="component" value="Unassembled WGS sequence"/>
</dbReference>
<sequence length="255" mass="28608">MRWDDLPLTARRAVEERAGRVRELEPTSSRLLAATVRTATSAVFVKGAPDDYLQVHTHNREAAVNPWLPMASPRLNWRVRTGGWDLLGYDHIDGHPADLTPGSPDLPLVARALEEVRNTPRPDVKLRHAEDRWGSWTRDDDPQLLAGDTLLHTTLAPDDILVDDRAHLVGWSQATIGAAWIDPAVLILRLMDAGHTAYDADLWAREQFPAWAGAPRMAVGVFSEANSRVWNAIAEDEPARRMARVAGEWVRYWRS</sequence>
<evidence type="ECO:0000313" key="1">
    <source>
        <dbReference type="EMBL" id="MDX2966897.1"/>
    </source>
</evidence>
<comment type="caution">
    <text evidence="1">The sequence shown here is derived from an EMBL/GenBank/DDBJ whole genome shotgun (WGS) entry which is preliminary data.</text>
</comment>
<dbReference type="InterPro" id="IPR011009">
    <property type="entry name" value="Kinase-like_dom_sf"/>
</dbReference>
<accession>A0AAP6BLE2</accession>
<dbReference type="AlphaFoldDB" id="A0AAP6BLE2"/>
<gene>
    <name evidence="1" type="ORF">PV399_45465</name>
    <name evidence="2" type="ORF">PV666_51025</name>
</gene>
<proteinExistence type="predicted"/>
<evidence type="ECO:0000313" key="3">
    <source>
        <dbReference type="Proteomes" id="UP001272987"/>
    </source>
</evidence>